<keyword evidence="3" id="KW-0479">Metal-binding</keyword>
<dbReference type="InterPro" id="IPR017896">
    <property type="entry name" value="4Fe4S_Fe-S-bd"/>
</dbReference>
<gene>
    <name evidence="10" type="ORF">LCGC14_1606000</name>
</gene>
<reference evidence="10" key="1">
    <citation type="journal article" date="2015" name="Nature">
        <title>Complex archaea that bridge the gap between prokaryotes and eukaryotes.</title>
        <authorList>
            <person name="Spang A."/>
            <person name="Saw J.H."/>
            <person name="Jorgensen S.L."/>
            <person name="Zaremba-Niedzwiedzka K."/>
            <person name="Martijn J."/>
            <person name="Lind A.E."/>
            <person name="van Eijk R."/>
            <person name="Schleper C."/>
            <person name="Guy L."/>
            <person name="Ettema T.J."/>
        </authorList>
    </citation>
    <scope>NUCLEOTIDE SEQUENCE</scope>
</reference>
<evidence type="ECO:0000256" key="7">
    <source>
        <dbReference type="ARBA" id="ARBA00023014"/>
    </source>
</evidence>
<protein>
    <recommendedName>
        <fullName evidence="9">4Fe-4S ferredoxin-type domain-containing protein</fullName>
    </recommendedName>
</protein>
<dbReference type="PROSITE" id="PS00198">
    <property type="entry name" value="4FE4S_FER_1"/>
    <property type="match status" value="2"/>
</dbReference>
<evidence type="ECO:0000313" key="10">
    <source>
        <dbReference type="EMBL" id="KKM24348.1"/>
    </source>
</evidence>
<evidence type="ECO:0000256" key="3">
    <source>
        <dbReference type="ARBA" id="ARBA00022723"/>
    </source>
</evidence>
<accession>A0A0F9KQH0</accession>
<comment type="cofactor">
    <cofactor evidence="1">
        <name>FAD</name>
        <dbReference type="ChEBI" id="CHEBI:57692"/>
    </cofactor>
</comment>
<dbReference type="InterPro" id="IPR017900">
    <property type="entry name" value="4Fe4S_Fe_S_CS"/>
</dbReference>
<dbReference type="Gene3D" id="3.40.50.720">
    <property type="entry name" value="NAD(P)-binding Rossmann-like Domain"/>
    <property type="match status" value="1"/>
</dbReference>
<dbReference type="GO" id="GO:0051536">
    <property type="term" value="F:iron-sulfur cluster binding"/>
    <property type="evidence" value="ECO:0007669"/>
    <property type="project" value="UniProtKB-KW"/>
</dbReference>
<dbReference type="PANTHER" id="PTHR43498">
    <property type="entry name" value="FERREDOXIN:COB-COM HETERODISULFIDE REDUCTASE SUBUNIT A"/>
    <property type="match status" value="1"/>
</dbReference>
<dbReference type="InterPro" id="IPR003813">
    <property type="entry name" value="MvhD/FlpD"/>
</dbReference>
<keyword evidence="7" id="KW-0411">Iron-sulfur</keyword>
<feature type="domain" description="4Fe-4S ferredoxin-type" evidence="9">
    <location>
        <begin position="601"/>
        <end position="630"/>
    </location>
</feature>
<keyword evidence="4" id="KW-0285">Flavoprotein</keyword>
<dbReference type="Gene3D" id="3.30.70.20">
    <property type="match status" value="2"/>
</dbReference>
<evidence type="ECO:0000256" key="1">
    <source>
        <dbReference type="ARBA" id="ARBA00001974"/>
    </source>
</evidence>
<comment type="caution">
    <text evidence="10">The sequence shown here is derived from an EMBL/GenBank/DDBJ whole genome shotgun (WGS) entry which is preliminary data.</text>
</comment>
<feature type="domain" description="4Fe-4S ferredoxin-type" evidence="9">
    <location>
        <begin position="235"/>
        <end position="267"/>
    </location>
</feature>
<evidence type="ECO:0000256" key="2">
    <source>
        <dbReference type="ARBA" id="ARBA00006561"/>
    </source>
</evidence>
<proteinExistence type="inferred from homology"/>
<keyword evidence="6" id="KW-0408">Iron</keyword>
<dbReference type="AlphaFoldDB" id="A0A0F9KQH0"/>
<dbReference type="PANTHER" id="PTHR43498:SF1">
    <property type="entry name" value="COB--COM HETERODISULFIDE REDUCTASE IRON-SULFUR SUBUNIT A"/>
    <property type="match status" value="1"/>
</dbReference>
<evidence type="ECO:0000256" key="4">
    <source>
        <dbReference type="ARBA" id="ARBA00022827"/>
    </source>
</evidence>
<dbReference type="Pfam" id="PF12838">
    <property type="entry name" value="Fer4_7"/>
    <property type="match status" value="1"/>
</dbReference>
<feature type="domain" description="4Fe-4S ferredoxin-type" evidence="9">
    <location>
        <begin position="572"/>
        <end position="600"/>
    </location>
</feature>
<keyword evidence="5" id="KW-0560">Oxidoreductase</keyword>
<feature type="compositionally biased region" description="Basic and acidic residues" evidence="8">
    <location>
        <begin position="790"/>
        <end position="800"/>
    </location>
</feature>
<evidence type="ECO:0000256" key="6">
    <source>
        <dbReference type="ARBA" id="ARBA00023004"/>
    </source>
</evidence>
<dbReference type="SUPFAM" id="SSF51971">
    <property type="entry name" value="Nucleotide-binding domain"/>
    <property type="match status" value="1"/>
</dbReference>
<dbReference type="PROSITE" id="PS51379">
    <property type="entry name" value="4FE4S_FER_2"/>
    <property type="match status" value="4"/>
</dbReference>
<comment type="similarity">
    <text evidence="2">Belongs to the HdrA family.</text>
</comment>
<keyword evidence="4" id="KW-0274">FAD</keyword>
<dbReference type="GO" id="GO:0046872">
    <property type="term" value="F:metal ion binding"/>
    <property type="evidence" value="ECO:0007669"/>
    <property type="project" value="UniProtKB-KW"/>
</dbReference>
<evidence type="ECO:0000256" key="8">
    <source>
        <dbReference type="SAM" id="MobiDB-lite"/>
    </source>
</evidence>
<feature type="domain" description="4Fe-4S ferredoxin-type" evidence="9">
    <location>
        <begin position="280"/>
        <end position="310"/>
    </location>
</feature>
<evidence type="ECO:0000256" key="5">
    <source>
        <dbReference type="ARBA" id="ARBA00023002"/>
    </source>
</evidence>
<feature type="region of interest" description="Disordered" evidence="8">
    <location>
        <begin position="775"/>
        <end position="800"/>
    </location>
</feature>
<dbReference type="Pfam" id="PF12831">
    <property type="entry name" value="FAD_oxidored"/>
    <property type="match status" value="1"/>
</dbReference>
<dbReference type="GO" id="GO:0016491">
    <property type="term" value="F:oxidoreductase activity"/>
    <property type="evidence" value="ECO:0007669"/>
    <property type="project" value="UniProtKB-KW"/>
</dbReference>
<organism evidence="10">
    <name type="scientific">marine sediment metagenome</name>
    <dbReference type="NCBI Taxonomy" id="412755"/>
    <lineage>
        <taxon>unclassified sequences</taxon>
        <taxon>metagenomes</taxon>
        <taxon>ecological metagenomes</taxon>
    </lineage>
</organism>
<name>A0A0F9KQH0_9ZZZZ</name>
<sequence>MEKKIGLFVCGCGKNISGTIDIPQIKKFYEDNYPDVKIFEDQFLCSELGVNKVIDDIRERNIDRVVIAACSFKFHGHLFRKTIEKAGINRFLISFANIREQNSWVHYNEPVKATIKAIDQINMAIEQVRLLEPLEVQYSNITPSALIIGGGIAGIKAALVIADTGHKVYLVEKEPTIGGHMALFDKTFPTLDCSICILGPLMSEIKDNQNIDLLTYSEVEKVEGFVGNFNVTIRKKPRFIKEDDCVGCFDICRDVCPIDVEDTFFPRKAIDVPFSQAIPLFPNILEEFCIGCKICAQACGERDAIDFDQKSEIITINIGAIIVATGLKTFDPSLLGEYNYQKYPDVITSLQMERLLNSDGPTNGIVVRPSNGKLPKKISFVLCVGSRNKKIHHEYCSQVCCNTAIKQAVLLKKEYPDIEINIYYTDIRAVGKNCEEFYNRARETFGVRFIKSSISSIIKSDTSNELILRGEDTIADIIFENKADLVVLAVGIEPAINTESLSQILNISQDSNGFLLEKHLKVRPSETLVNGIFLAGAIQGPKDIPSSIAQAESAAAKTIALLTSGKVELDPHIVYLEPDKCDLCRLCVNICEYNALKIEDNQLKITEANCSGCGACTAMCPYGALYIPGFKSSQISAQLKSILIEKKESPLIIAFLCNWCSYVGADLAGTSKLSYPTNIRTIHVMCAAMLNPAIIVESFFLGADGILIAGCYFQDCHYETGFLKAETRYISIKEILAETSINENRVRIVSISAGEGEKFAQVIKEFKDQLETLGPIQPDEYLKPTSKSSYTEDKTNSERV</sequence>
<dbReference type="SUPFAM" id="SSF54862">
    <property type="entry name" value="4Fe-4S ferredoxins"/>
    <property type="match status" value="2"/>
</dbReference>
<dbReference type="EMBL" id="LAZR01012943">
    <property type="protein sequence ID" value="KKM24348.1"/>
    <property type="molecule type" value="Genomic_DNA"/>
</dbReference>
<dbReference type="Pfam" id="PF02662">
    <property type="entry name" value="FlpD"/>
    <property type="match status" value="1"/>
</dbReference>
<evidence type="ECO:0000259" key="9">
    <source>
        <dbReference type="PROSITE" id="PS51379"/>
    </source>
</evidence>
<dbReference type="InterPro" id="IPR039650">
    <property type="entry name" value="HdrA-like"/>
</dbReference>